<gene>
    <name evidence="2" type="ORF">SAMN05216490_2870</name>
</gene>
<keyword evidence="3" id="KW-1185">Reference proteome</keyword>
<evidence type="ECO:0000256" key="1">
    <source>
        <dbReference type="SAM" id="Phobius"/>
    </source>
</evidence>
<dbReference type="RefSeq" id="WP_157682147.1">
    <property type="nucleotide sequence ID" value="NZ_LT629740.1"/>
</dbReference>
<organism evidence="2 3">
    <name type="scientific">Mucilaginibacter mallensis</name>
    <dbReference type="NCBI Taxonomy" id="652787"/>
    <lineage>
        <taxon>Bacteria</taxon>
        <taxon>Pseudomonadati</taxon>
        <taxon>Bacteroidota</taxon>
        <taxon>Sphingobacteriia</taxon>
        <taxon>Sphingobacteriales</taxon>
        <taxon>Sphingobacteriaceae</taxon>
        <taxon>Mucilaginibacter</taxon>
    </lineage>
</organism>
<name>A0A1H1YVS7_MUCMA</name>
<dbReference type="AlphaFoldDB" id="A0A1H1YVS7"/>
<protein>
    <submittedName>
        <fullName evidence="2">Uncharacterized protein</fullName>
    </submittedName>
</protein>
<sequence length="57" mass="6186">MKTFSEYNLDELSLSEMRELNGGTVPGNTLPEKVGYAIGHGIAAVVNVATTLFFPWV</sequence>
<reference evidence="2 3" key="1">
    <citation type="submission" date="2016-10" db="EMBL/GenBank/DDBJ databases">
        <authorList>
            <person name="de Groot N.N."/>
        </authorList>
    </citation>
    <scope>NUCLEOTIDE SEQUENCE [LARGE SCALE GENOMIC DNA]</scope>
    <source>
        <strain evidence="2 3">MP1X4</strain>
    </source>
</reference>
<evidence type="ECO:0000313" key="2">
    <source>
        <dbReference type="EMBL" id="SDT25574.1"/>
    </source>
</evidence>
<feature type="transmembrane region" description="Helical" evidence="1">
    <location>
        <begin position="34"/>
        <end position="56"/>
    </location>
</feature>
<dbReference type="EMBL" id="LT629740">
    <property type="protein sequence ID" value="SDT25574.1"/>
    <property type="molecule type" value="Genomic_DNA"/>
</dbReference>
<dbReference type="Proteomes" id="UP000199679">
    <property type="component" value="Chromosome I"/>
</dbReference>
<keyword evidence="1" id="KW-1133">Transmembrane helix</keyword>
<proteinExistence type="predicted"/>
<keyword evidence="1" id="KW-0812">Transmembrane</keyword>
<dbReference type="STRING" id="652787.SAMN05216490_2870"/>
<accession>A0A1H1YVS7</accession>
<evidence type="ECO:0000313" key="3">
    <source>
        <dbReference type="Proteomes" id="UP000199679"/>
    </source>
</evidence>
<keyword evidence="1" id="KW-0472">Membrane</keyword>